<name>A0A917YW55_9ALTE</name>
<evidence type="ECO:0000313" key="1">
    <source>
        <dbReference type="EMBL" id="GGO67915.1"/>
    </source>
</evidence>
<protein>
    <submittedName>
        <fullName evidence="1">Thermostable hemolysin</fullName>
    </submittedName>
</protein>
<dbReference type="EMBL" id="BMLS01000002">
    <property type="protein sequence ID" value="GGO67915.1"/>
    <property type="molecule type" value="Genomic_DNA"/>
</dbReference>
<comment type="caution">
    <text evidence="1">The sequence shown here is derived from an EMBL/GenBank/DDBJ whole genome shotgun (WGS) entry which is preliminary data.</text>
</comment>
<dbReference type="AlphaFoldDB" id="A0A917YW55"/>
<dbReference type="RefSeq" id="WP_188692816.1">
    <property type="nucleotide sequence ID" value="NZ_BMLS01000002.1"/>
</dbReference>
<reference evidence="1" key="1">
    <citation type="journal article" date="2014" name="Int. J. Syst. Evol. Microbiol.">
        <title>Complete genome sequence of Corynebacterium casei LMG S-19264T (=DSM 44701T), isolated from a smear-ripened cheese.</title>
        <authorList>
            <consortium name="US DOE Joint Genome Institute (JGI-PGF)"/>
            <person name="Walter F."/>
            <person name="Albersmeier A."/>
            <person name="Kalinowski J."/>
            <person name="Ruckert C."/>
        </authorList>
    </citation>
    <scope>NUCLEOTIDE SEQUENCE</scope>
    <source>
        <strain evidence="1">CGMCC 1.7086</strain>
    </source>
</reference>
<organism evidence="1 2">
    <name type="scientific">Bowmanella pacifica</name>
    <dbReference type="NCBI Taxonomy" id="502051"/>
    <lineage>
        <taxon>Bacteria</taxon>
        <taxon>Pseudomonadati</taxon>
        <taxon>Pseudomonadota</taxon>
        <taxon>Gammaproteobacteria</taxon>
        <taxon>Alteromonadales</taxon>
        <taxon>Alteromonadaceae</taxon>
        <taxon>Bowmanella</taxon>
    </lineage>
</organism>
<dbReference type="InterPro" id="IPR022050">
    <property type="entry name" value="T_hemolysin"/>
</dbReference>
<dbReference type="Proteomes" id="UP000606935">
    <property type="component" value="Unassembled WGS sequence"/>
</dbReference>
<gene>
    <name evidence="1" type="ORF">GCM10010982_15590</name>
</gene>
<keyword evidence="2" id="KW-1185">Reference proteome</keyword>
<proteinExistence type="predicted"/>
<accession>A0A917YW55</accession>
<evidence type="ECO:0000313" key="2">
    <source>
        <dbReference type="Proteomes" id="UP000606935"/>
    </source>
</evidence>
<dbReference type="Pfam" id="PF12261">
    <property type="entry name" value="T_hemolysin"/>
    <property type="match status" value="1"/>
</dbReference>
<sequence>MYQQVMQYCGDVARHASVKNGCGLTLSSATTDSPARAELEGFIKKGFAKAYDADIHHFMPTLLAIKGQHYQAALGLRSGRESLFVQQYLSDNVMDCLAARGITTQSERIAEIGNLFALSRRYAMPLFMATTLWLFLNHYSHLLFCGTNHLIALLQREGVKLTYLADADPACLTPSDDNWGSYYQTQPKVMALDLKDAMTPMLERDLLPGLFASFCADIQTLTTNLRSL</sequence>
<reference evidence="1" key="2">
    <citation type="submission" date="2020-09" db="EMBL/GenBank/DDBJ databases">
        <authorList>
            <person name="Sun Q."/>
            <person name="Zhou Y."/>
        </authorList>
    </citation>
    <scope>NUCLEOTIDE SEQUENCE</scope>
    <source>
        <strain evidence="1">CGMCC 1.7086</strain>
    </source>
</reference>